<reference evidence="2 3" key="1">
    <citation type="journal article" date="2015" name="Nature">
        <title>rRNA introns, odd ribosomes, and small enigmatic genomes across a large radiation of phyla.</title>
        <authorList>
            <person name="Brown C.T."/>
            <person name="Hug L.A."/>
            <person name="Thomas B.C."/>
            <person name="Sharon I."/>
            <person name="Castelle C.J."/>
            <person name="Singh A."/>
            <person name="Wilkins M.J."/>
            <person name="Williams K.H."/>
            <person name="Banfield J.F."/>
        </authorList>
    </citation>
    <scope>NUCLEOTIDE SEQUENCE [LARGE SCALE GENOMIC DNA]</scope>
</reference>
<feature type="transmembrane region" description="Helical" evidence="1">
    <location>
        <begin position="310"/>
        <end position="331"/>
    </location>
</feature>
<dbReference type="Proteomes" id="UP000034799">
    <property type="component" value="Unassembled WGS sequence"/>
</dbReference>
<gene>
    <name evidence="2" type="ORF">UT34_C0001G0375</name>
</gene>
<evidence type="ECO:0000313" key="3">
    <source>
        <dbReference type="Proteomes" id="UP000034799"/>
    </source>
</evidence>
<dbReference type="STRING" id="1619100.UT34_C0001G0375"/>
<proteinExistence type="predicted"/>
<organism evidence="2 3">
    <name type="scientific">candidate division WS6 bacterium GW2011_GWF2_39_15</name>
    <dbReference type="NCBI Taxonomy" id="1619100"/>
    <lineage>
        <taxon>Bacteria</taxon>
        <taxon>Candidatus Dojkabacteria</taxon>
    </lineage>
</organism>
<evidence type="ECO:0000256" key="1">
    <source>
        <dbReference type="SAM" id="Phobius"/>
    </source>
</evidence>
<dbReference type="AlphaFoldDB" id="A0A0G0Q7C4"/>
<protein>
    <submittedName>
        <fullName evidence="2">Uncharacterized protein</fullName>
    </submittedName>
</protein>
<dbReference type="EMBL" id="LBWK01000001">
    <property type="protein sequence ID" value="KKR06335.1"/>
    <property type="molecule type" value="Genomic_DNA"/>
</dbReference>
<keyword evidence="1" id="KW-1133">Transmembrane helix</keyword>
<keyword evidence="1" id="KW-0812">Transmembrane</keyword>
<evidence type="ECO:0000313" key="2">
    <source>
        <dbReference type="EMBL" id="KKR06335.1"/>
    </source>
</evidence>
<comment type="caution">
    <text evidence="2">The sequence shown here is derived from an EMBL/GenBank/DDBJ whole genome shotgun (WGS) entry which is preliminary data.</text>
</comment>
<accession>A0A0G0Q7C4</accession>
<feature type="transmembrane region" description="Helical" evidence="1">
    <location>
        <begin position="243"/>
        <end position="264"/>
    </location>
</feature>
<keyword evidence="1" id="KW-0472">Membrane</keyword>
<feature type="transmembrane region" description="Helical" evidence="1">
    <location>
        <begin position="218"/>
        <end position="236"/>
    </location>
</feature>
<feature type="transmembrane region" description="Helical" evidence="1">
    <location>
        <begin position="7"/>
        <end position="31"/>
    </location>
</feature>
<sequence>MKTILNILRVLLTLPLFLILTVVVIITPLFVSFKYTILNKEYLKDTLTNPAIFNIIEENTFKEASSTDVTQLKTLLFEDPEFINTVIKENIDNIFLWLDRKSEQLIFTMDRQTAKDKYLTFAYSKLEEGIVKELGHTVDLSKVPQCKEQDLSVEELKIRFLNDKPCLPFDLSGGVDTYFTQMGLVNNGKDLIISQVPEDKLQDFETFRDVYTIVNNSILLSLAFTILLVTLITLLTPNIRMGYILSGVCIFIPATINTVVFSFMKTVDIDTILTLAKVEEGKIPKEVIEQAYDLILSDIIMDIFRYAKIASIYFLAAPILILISLIVINSIQKRKLKNSLSTS</sequence>
<name>A0A0G0Q7C4_9BACT</name>